<evidence type="ECO:0000259" key="1">
    <source>
        <dbReference type="Pfam" id="PF13460"/>
    </source>
</evidence>
<dbReference type="Gene3D" id="3.40.50.720">
    <property type="entry name" value="NAD(P)-binding Rossmann-like Domain"/>
    <property type="match status" value="1"/>
</dbReference>
<sequence length="231" mass="25321">MRNIVVFGANGPTGRLVVEQAGAAGCRVTAVTRRPESFPVRGAHVRVAEADVLDAGAVGHVVAGHDVVISALGVPFGREPVSVYSSGATHMIRAMAAHGVRRLVAVTSTIMFGTPAPDEGFLFRRVLEPAVARFMGRTVYDDMRRMEEIVRRSDLDWTVIRPGGLFDAPDVSDYRIGTSRLPGRYTARADLAHELLRQADERRYVHEFVDVRTTQGTPTFVELIRKEALGR</sequence>
<organism evidence="2 3">
    <name type="scientific">Streptomyces carpinensis</name>
    <dbReference type="NCBI Taxonomy" id="66369"/>
    <lineage>
        <taxon>Bacteria</taxon>
        <taxon>Bacillati</taxon>
        <taxon>Actinomycetota</taxon>
        <taxon>Actinomycetes</taxon>
        <taxon>Kitasatosporales</taxon>
        <taxon>Streptomycetaceae</taxon>
        <taxon>Streptomyces</taxon>
    </lineage>
</organism>
<dbReference type="InterPro" id="IPR051606">
    <property type="entry name" value="Polyketide_Oxido-like"/>
</dbReference>
<dbReference type="PANTHER" id="PTHR43355">
    <property type="entry name" value="FLAVIN REDUCTASE (NADPH)"/>
    <property type="match status" value="1"/>
</dbReference>
<dbReference type="PANTHER" id="PTHR43355:SF2">
    <property type="entry name" value="FLAVIN REDUCTASE (NADPH)"/>
    <property type="match status" value="1"/>
</dbReference>
<name>A0ABV1W252_9ACTN</name>
<dbReference type="InterPro" id="IPR036291">
    <property type="entry name" value="NAD(P)-bd_dom_sf"/>
</dbReference>
<gene>
    <name evidence="2" type="ORF">ABT317_14990</name>
</gene>
<feature type="domain" description="NAD(P)-binding" evidence="1">
    <location>
        <begin position="8"/>
        <end position="201"/>
    </location>
</feature>
<keyword evidence="3" id="KW-1185">Reference proteome</keyword>
<accession>A0ABV1W252</accession>
<dbReference type="RefSeq" id="WP_086726755.1">
    <property type="nucleotide sequence ID" value="NZ_MUBM01000157.1"/>
</dbReference>
<evidence type="ECO:0000313" key="2">
    <source>
        <dbReference type="EMBL" id="MER6978276.1"/>
    </source>
</evidence>
<comment type="caution">
    <text evidence="2">The sequence shown here is derived from an EMBL/GenBank/DDBJ whole genome shotgun (WGS) entry which is preliminary data.</text>
</comment>
<dbReference type="InterPro" id="IPR016040">
    <property type="entry name" value="NAD(P)-bd_dom"/>
</dbReference>
<dbReference type="EMBL" id="JBEPCU010000214">
    <property type="protein sequence ID" value="MER6978276.1"/>
    <property type="molecule type" value="Genomic_DNA"/>
</dbReference>
<dbReference type="Proteomes" id="UP001458415">
    <property type="component" value="Unassembled WGS sequence"/>
</dbReference>
<dbReference type="Pfam" id="PF13460">
    <property type="entry name" value="NAD_binding_10"/>
    <property type="match status" value="1"/>
</dbReference>
<evidence type="ECO:0000313" key="3">
    <source>
        <dbReference type="Proteomes" id="UP001458415"/>
    </source>
</evidence>
<reference evidence="2 3" key="1">
    <citation type="submission" date="2024-06" db="EMBL/GenBank/DDBJ databases">
        <title>The Natural Products Discovery Center: Release of the First 8490 Sequenced Strains for Exploring Actinobacteria Biosynthetic Diversity.</title>
        <authorList>
            <person name="Kalkreuter E."/>
            <person name="Kautsar S.A."/>
            <person name="Yang D."/>
            <person name="Bader C.D."/>
            <person name="Teijaro C.N."/>
            <person name="Fluegel L."/>
            <person name="Davis C.M."/>
            <person name="Simpson J.R."/>
            <person name="Lauterbach L."/>
            <person name="Steele A.D."/>
            <person name="Gui C."/>
            <person name="Meng S."/>
            <person name="Li G."/>
            <person name="Viehrig K."/>
            <person name="Ye F."/>
            <person name="Su P."/>
            <person name="Kiefer A.F."/>
            <person name="Nichols A."/>
            <person name="Cepeda A.J."/>
            <person name="Yan W."/>
            <person name="Fan B."/>
            <person name="Jiang Y."/>
            <person name="Adhikari A."/>
            <person name="Zheng C.-J."/>
            <person name="Schuster L."/>
            <person name="Cowan T.M."/>
            <person name="Smanski M.J."/>
            <person name="Chevrette M.G."/>
            <person name="De Carvalho L.P.S."/>
            <person name="Shen B."/>
        </authorList>
    </citation>
    <scope>NUCLEOTIDE SEQUENCE [LARGE SCALE GENOMIC DNA]</scope>
    <source>
        <strain evidence="2 3">NPDC000634</strain>
    </source>
</reference>
<proteinExistence type="predicted"/>
<protein>
    <submittedName>
        <fullName evidence="2">NAD(P)H-binding protein</fullName>
    </submittedName>
</protein>
<dbReference type="SUPFAM" id="SSF51735">
    <property type="entry name" value="NAD(P)-binding Rossmann-fold domains"/>
    <property type="match status" value="1"/>
</dbReference>